<dbReference type="Proteomes" id="UP001055337">
    <property type="component" value="Plasmid unnamed"/>
</dbReference>
<dbReference type="Pfam" id="PF15598">
    <property type="entry name" value="Imm61"/>
    <property type="match status" value="1"/>
</dbReference>
<dbReference type="RefSeq" id="WP_081845458.1">
    <property type="nucleotide sequence ID" value="NZ_CP092363.2"/>
</dbReference>
<sequence length="50" mass="5388">MSRTDGSPIAAARDPALSLVKLVPLSHFMRYDLPALKHSFLDENGAPLPA</sequence>
<keyword evidence="1" id="KW-0614">Plasmid</keyword>
<evidence type="ECO:0000313" key="1">
    <source>
        <dbReference type="EMBL" id="ULN44771.1"/>
    </source>
</evidence>
<proteinExistence type="predicted"/>
<geneLocation type="plasmid" evidence="1 2">
    <name>unnamed</name>
</geneLocation>
<keyword evidence="2" id="KW-1185">Reference proteome</keyword>
<evidence type="ECO:0000313" key="2">
    <source>
        <dbReference type="Proteomes" id="UP001055337"/>
    </source>
</evidence>
<dbReference type="InterPro" id="IPR028953">
    <property type="entry name" value="Imm_IFT-like"/>
</dbReference>
<dbReference type="EMBL" id="CP092363">
    <property type="protein sequence ID" value="ULN44771.1"/>
    <property type="molecule type" value="Genomic_DNA"/>
</dbReference>
<organism evidence="1 2">
    <name type="scientific">Mycolicibacterium crocinum</name>
    <dbReference type="NCBI Taxonomy" id="388459"/>
    <lineage>
        <taxon>Bacteria</taxon>
        <taxon>Bacillati</taxon>
        <taxon>Actinomycetota</taxon>
        <taxon>Actinomycetes</taxon>
        <taxon>Mycobacteriales</taxon>
        <taxon>Mycobacteriaceae</taxon>
        <taxon>Mycolicibacterium</taxon>
    </lineage>
</organism>
<gene>
    <name evidence="1" type="ORF">MI149_30215</name>
</gene>
<name>A0ABY3TV04_9MYCO</name>
<accession>A0ABY3TV04</accession>
<protein>
    <submittedName>
        <fullName evidence="1">TNT antitoxin family protein</fullName>
    </submittedName>
</protein>
<reference evidence="1" key="1">
    <citation type="submission" date="2022-08" db="EMBL/GenBank/DDBJ databases">
        <title>Whole genome sequencing of non-tuberculosis mycobacteria type-strains.</title>
        <authorList>
            <person name="Igarashi Y."/>
            <person name="Osugi A."/>
            <person name="Mitarai S."/>
        </authorList>
    </citation>
    <scope>NUCLEOTIDE SEQUENCE</scope>
    <source>
        <strain evidence="1">JCM 16369</strain>
    </source>
</reference>